<dbReference type="STRING" id="196627.cg1106"/>
<dbReference type="AlphaFoldDB" id="Q8NRS6"/>
<dbReference type="HOGENOM" id="CLU_2315525_0_0_11"/>
<sequence length="99" mass="10809">MTYGEVAKLRVILGPINQVQMNCLERLETMGIFDEAKKKATEFLDSDSGEQKSDGLLDKAADKAKGLLGEDKADQINKVRDAVDERIGKNNGGEENPAN</sequence>
<dbReference type="InterPro" id="IPR028037">
    <property type="entry name" value="Antitoxin_Rv0909/MT0933"/>
</dbReference>
<dbReference type="EMBL" id="BA000036">
    <property type="protein sequence ID" value="BAB98362.1"/>
    <property type="molecule type" value="Genomic_DNA"/>
</dbReference>
<keyword evidence="3" id="KW-1185">Reference proteome</keyword>
<organism evidence="2 3">
    <name type="scientific">Corynebacterium glutamicum (strain ATCC 13032 / DSM 20300 / JCM 1318 / BCRC 11384 / CCUG 27702 / LMG 3730 / NBRC 12168 / NCIMB 10025 / NRRL B-2784 / 534)</name>
    <dbReference type="NCBI Taxonomy" id="196627"/>
    <lineage>
        <taxon>Bacteria</taxon>
        <taxon>Bacillati</taxon>
        <taxon>Actinomycetota</taxon>
        <taxon>Actinomycetes</taxon>
        <taxon>Mycobacteriales</taxon>
        <taxon>Corynebacteriaceae</taxon>
        <taxon>Corynebacterium</taxon>
    </lineage>
</organism>
<gene>
    <name evidence="2" type="ordered locus">Cgl0969</name>
</gene>
<dbReference type="OrthoDB" id="5125103at2"/>
<dbReference type="PATRIC" id="fig|196627.13.peg.954"/>
<dbReference type="Proteomes" id="UP000000582">
    <property type="component" value="Chromosome"/>
</dbReference>
<evidence type="ECO:0000313" key="2">
    <source>
        <dbReference type="EMBL" id="BAB98362.1"/>
    </source>
</evidence>
<feature type="region of interest" description="Disordered" evidence="1">
    <location>
        <begin position="79"/>
        <end position="99"/>
    </location>
</feature>
<accession>Q8NRS6</accession>
<dbReference type="BioCyc" id="CORYNE:G18NG-10540-MONOMER"/>
<evidence type="ECO:0000313" key="3">
    <source>
        <dbReference type="Proteomes" id="UP000000582"/>
    </source>
</evidence>
<proteinExistence type="predicted"/>
<reference evidence="3" key="1">
    <citation type="journal article" date="2003" name="Appl. Microbiol. Biotechnol.">
        <title>The Corynebacterium glutamicum genome: features and impacts on biotechnological processes.</title>
        <authorList>
            <person name="Ikeda M."/>
            <person name="Nakagawa S."/>
        </authorList>
    </citation>
    <scope>NUCLEOTIDE SEQUENCE [LARGE SCALE GENOMIC DNA]</scope>
    <source>
        <strain evidence="3">ATCC 13032 / DSM 20300 / BCRC 11384 / JCM 1318 / LMG 3730 / NCIMB 10025</strain>
    </source>
</reference>
<protein>
    <submittedName>
        <fullName evidence="2">Uncharacterized protein</fullName>
    </submittedName>
</protein>
<dbReference type="KEGG" id="cgl:Cgl0969"/>
<evidence type="ECO:0000256" key="1">
    <source>
        <dbReference type="SAM" id="MobiDB-lite"/>
    </source>
</evidence>
<dbReference type="Pfam" id="PF14013">
    <property type="entry name" value="MT0933_antitox"/>
    <property type="match status" value="1"/>
</dbReference>
<name>Q8NRS6_CORGL</name>
<feature type="compositionally biased region" description="Basic and acidic residues" evidence="1">
    <location>
        <begin position="79"/>
        <end position="88"/>
    </location>
</feature>